<dbReference type="GO" id="GO:0015459">
    <property type="term" value="F:potassium channel regulator activity"/>
    <property type="evidence" value="ECO:0007669"/>
    <property type="project" value="TreeGrafter"/>
</dbReference>
<dbReference type="OrthoDB" id="78663at2759"/>
<sequence>MLTLTTVCYWRGQKQKCVNDKEIKECYEEHQTPNSLFAHSINCTFSFISALYGAIFPGEAEAAFSNYRLWESVGFILSYLMSGNLCTHFKIYIRMGLLFLAMIGYYLIEIFERKGGLDEVNNF</sequence>
<dbReference type="GO" id="GO:0055120">
    <property type="term" value="C:striated muscle dense body"/>
    <property type="evidence" value="ECO:0007669"/>
    <property type="project" value="TreeGrafter"/>
</dbReference>
<dbReference type="InterPro" id="IPR051951">
    <property type="entry name" value="UNC-93_regulatory"/>
</dbReference>
<evidence type="ECO:0000313" key="4">
    <source>
        <dbReference type="Proteomes" id="UP000326759"/>
    </source>
</evidence>
<reference evidence="3 4" key="1">
    <citation type="journal article" date="2019" name="PLoS Biol.">
        <title>Sex chromosomes control vertical transmission of feminizing Wolbachia symbionts in an isopod.</title>
        <authorList>
            <person name="Becking T."/>
            <person name="Chebbi M.A."/>
            <person name="Giraud I."/>
            <person name="Moumen B."/>
            <person name="Laverre T."/>
            <person name="Caubet Y."/>
            <person name="Peccoud J."/>
            <person name="Gilbert C."/>
            <person name="Cordaux R."/>
        </authorList>
    </citation>
    <scope>NUCLEOTIDE SEQUENCE [LARGE SCALE GENOMIC DNA]</scope>
    <source>
        <strain evidence="3">ANa2</strain>
        <tissue evidence="3">Whole body excluding digestive tract and cuticle</tissue>
    </source>
</reference>
<gene>
    <name evidence="3" type="ORF">Anas_12191</name>
</gene>
<dbReference type="GO" id="GO:0005886">
    <property type="term" value="C:plasma membrane"/>
    <property type="evidence" value="ECO:0007669"/>
    <property type="project" value="TreeGrafter"/>
</dbReference>
<protein>
    <recommendedName>
        <fullName evidence="5">Transmembrane protein</fullName>
    </recommendedName>
</protein>
<dbReference type="EMBL" id="SEYY01012134">
    <property type="protein sequence ID" value="KAB7500963.1"/>
    <property type="molecule type" value="Genomic_DNA"/>
</dbReference>
<dbReference type="AlphaFoldDB" id="A0A5N5T389"/>
<dbReference type="GO" id="GO:0043266">
    <property type="term" value="P:regulation of potassium ion transport"/>
    <property type="evidence" value="ECO:0007669"/>
    <property type="project" value="TreeGrafter"/>
</dbReference>
<organism evidence="3 4">
    <name type="scientific">Armadillidium nasatum</name>
    <dbReference type="NCBI Taxonomy" id="96803"/>
    <lineage>
        <taxon>Eukaryota</taxon>
        <taxon>Metazoa</taxon>
        <taxon>Ecdysozoa</taxon>
        <taxon>Arthropoda</taxon>
        <taxon>Crustacea</taxon>
        <taxon>Multicrustacea</taxon>
        <taxon>Malacostraca</taxon>
        <taxon>Eumalacostraca</taxon>
        <taxon>Peracarida</taxon>
        <taxon>Isopoda</taxon>
        <taxon>Oniscidea</taxon>
        <taxon>Crinocheta</taxon>
        <taxon>Armadillidiidae</taxon>
        <taxon>Armadillidium</taxon>
    </lineage>
</organism>
<keyword evidence="4" id="KW-1185">Reference proteome</keyword>
<name>A0A5N5T389_9CRUS</name>
<comment type="similarity">
    <text evidence="1">Belongs to the unc-93 family.</text>
</comment>
<feature type="transmembrane region" description="Helical" evidence="2">
    <location>
        <begin position="91"/>
        <end position="108"/>
    </location>
</feature>
<evidence type="ECO:0000313" key="3">
    <source>
        <dbReference type="EMBL" id="KAB7500963.1"/>
    </source>
</evidence>
<dbReference type="PANTHER" id="PTHR19444">
    <property type="entry name" value="UNC-93 RELATED"/>
    <property type="match status" value="1"/>
</dbReference>
<evidence type="ECO:0000256" key="1">
    <source>
        <dbReference type="ARBA" id="ARBA00009172"/>
    </source>
</evidence>
<keyword evidence="2" id="KW-1133">Transmembrane helix</keyword>
<dbReference type="Proteomes" id="UP000326759">
    <property type="component" value="Unassembled WGS sequence"/>
</dbReference>
<proteinExistence type="inferred from homology"/>
<keyword evidence="2" id="KW-0812">Transmembrane</keyword>
<evidence type="ECO:0000256" key="2">
    <source>
        <dbReference type="SAM" id="Phobius"/>
    </source>
</evidence>
<feature type="transmembrane region" description="Helical" evidence="2">
    <location>
        <begin position="36"/>
        <end position="55"/>
    </location>
</feature>
<evidence type="ECO:0008006" key="5">
    <source>
        <dbReference type="Google" id="ProtNLM"/>
    </source>
</evidence>
<keyword evidence="2" id="KW-0472">Membrane</keyword>
<dbReference type="PANTHER" id="PTHR19444:SF13">
    <property type="entry name" value="PROTEIN UNC-93 HOMOLOG A"/>
    <property type="match status" value="1"/>
</dbReference>
<accession>A0A5N5T389</accession>
<comment type="caution">
    <text evidence="3">The sequence shown here is derived from an EMBL/GenBank/DDBJ whole genome shotgun (WGS) entry which is preliminary data.</text>
</comment>
<dbReference type="GO" id="GO:0006937">
    <property type="term" value="P:regulation of muscle contraction"/>
    <property type="evidence" value="ECO:0007669"/>
    <property type="project" value="TreeGrafter"/>
</dbReference>